<evidence type="ECO:0008006" key="5">
    <source>
        <dbReference type="Google" id="ProtNLM"/>
    </source>
</evidence>
<gene>
    <name evidence="3" type="ORF">BWQ96_06614</name>
</gene>
<dbReference type="AlphaFoldDB" id="A0A2V3INE7"/>
<feature type="transmembrane region" description="Helical" evidence="2">
    <location>
        <begin position="61"/>
        <end position="83"/>
    </location>
</feature>
<feature type="compositionally biased region" description="Basic and acidic residues" evidence="1">
    <location>
        <begin position="97"/>
        <end position="120"/>
    </location>
</feature>
<comment type="caution">
    <text evidence="3">The sequence shown here is derived from an EMBL/GenBank/DDBJ whole genome shotgun (WGS) entry which is preliminary data.</text>
</comment>
<reference evidence="3 4" key="1">
    <citation type="journal article" date="2018" name="Mol. Biol. Evol.">
        <title>Analysis of the draft genome of the red seaweed Gracilariopsis chorda provides insights into genome size evolution in Rhodophyta.</title>
        <authorList>
            <person name="Lee J."/>
            <person name="Yang E.C."/>
            <person name="Graf L."/>
            <person name="Yang J.H."/>
            <person name="Qiu H."/>
            <person name="Zel Zion U."/>
            <person name="Chan C.X."/>
            <person name="Stephens T.G."/>
            <person name="Weber A.P.M."/>
            <person name="Boo G.H."/>
            <person name="Boo S.M."/>
            <person name="Kim K.M."/>
            <person name="Shin Y."/>
            <person name="Jung M."/>
            <person name="Lee S.J."/>
            <person name="Yim H.S."/>
            <person name="Lee J.H."/>
            <person name="Bhattacharya D."/>
            <person name="Yoon H.S."/>
        </authorList>
    </citation>
    <scope>NUCLEOTIDE SEQUENCE [LARGE SCALE GENOMIC DNA]</scope>
    <source>
        <strain evidence="3 4">SKKU-2015</strain>
        <tissue evidence="3">Whole body</tissue>
    </source>
</reference>
<dbReference type="Proteomes" id="UP000247409">
    <property type="component" value="Unassembled WGS sequence"/>
</dbReference>
<evidence type="ECO:0000256" key="1">
    <source>
        <dbReference type="SAM" id="MobiDB-lite"/>
    </source>
</evidence>
<keyword evidence="2" id="KW-1133">Transmembrane helix</keyword>
<proteinExistence type="predicted"/>
<evidence type="ECO:0000313" key="4">
    <source>
        <dbReference type="Proteomes" id="UP000247409"/>
    </source>
</evidence>
<name>A0A2V3INE7_9FLOR</name>
<feature type="region of interest" description="Disordered" evidence="1">
    <location>
        <begin position="87"/>
        <end position="120"/>
    </location>
</feature>
<sequence>MSSMQEGIEALAREPTNKPIIAKFFRFAAALAILPVIFYFLVYNLVRFLNLNQSGILSAPILGGLAAILTINIVTSLFALLALRERSHSEPGASNKTESESSEKTDTEEREEGKHRKKSE</sequence>
<accession>A0A2V3INE7</accession>
<protein>
    <recommendedName>
        <fullName evidence="5">Vacuolar ATPase assembly integral membrane protein VMA21 homolog</fullName>
    </recommendedName>
</protein>
<evidence type="ECO:0000256" key="2">
    <source>
        <dbReference type="SAM" id="Phobius"/>
    </source>
</evidence>
<keyword evidence="4" id="KW-1185">Reference proteome</keyword>
<dbReference type="EMBL" id="NBIV01000117">
    <property type="protein sequence ID" value="PXF43605.1"/>
    <property type="molecule type" value="Genomic_DNA"/>
</dbReference>
<organism evidence="3 4">
    <name type="scientific">Gracilariopsis chorda</name>
    <dbReference type="NCBI Taxonomy" id="448386"/>
    <lineage>
        <taxon>Eukaryota</taxon>
        <taxon>Rhodophyta</taxon>
        <taxon>Florideophyceae</taxon>
        <taxon>Rhodymeniophycidae</taxon>
        <taxon>Gracilariales</taxon>
        <taxon>Gracilariaceae</taxon>
        <taxon>Gracilariopsis</taxon>
    </lineage>
</organism>
<keyword evidence="2" id="KW-0812">Transmembrane</keyword>
<evidence type="ECO:0000313" key="3">
    <source>
        <dbReference type="EMBL" id="PXF43605.1"/>
    </source>
</evidence>
<feature type="transmembrane region" description="Helical" evidence="2">
    <location>
        <begin position="20"/>
        <end position="41"/>
    </location>
</feature>
<keyword evidence="2" id="KW-0472">Membrane</keyword>